<reference evidence="2 3" key="1">
    <citation type="journal article" date="2019" name="Mol. Ecol. Resour.">
        <title>Improving Illumina assemblies with Hi-C and long reads: an example with the North African dromedary.</title>
        <authorList>
            <person name="Elbers J.P."/>
            <person name="Rogers M.F."/>
            <person name="Perelman P.L."/>
            <person name="Proskuryakova A.A."/>
            <person name="Serdyukova N.A."/>
            <person name="Johnson W.E."/>
            <person name="Horin P."/>
            <person name="Corander J."/>
            <person name="Murphy D."/>
            <person name="Burger P.A."/>
        </authorList>
    </citation>
    <scope>NUCLEOTIDE SEQUENCE [LARGE SCALE GENOMIC DNA]</scope>
    <source>
        <strain evidence="2">Drom800</strain>
        <tissue evidence="2">Blood</tissue>
    </source>
</reference>
<keyword evidence="3" id="KW-1185">Reference proteome</keyword>
<dbReference type="AlphaFoldDB" id="A0A5N4CIL8"/>
<proteinExistence type="predicted"/>
<feature type="region of interest" description="Disordered" evidence="1">
    <location>
        <begin position="348"/>
        <end position="390"/>
    </location>
</feature>
<feature type="region of interest" description="Disordered" evidence="1">
    <location>
        <begin position="97"/>
        <end position="139"/>
    </location>
</feature>
<dbReference type="EMBL" id="JWIN03000023">
    <property type="protein sequence ID" value="KAB1258785.1"/>
    <property type="molecule type" value="Genomic_DNA"/>
</dbReference>
<sequence>MPGPRTDSGKDPGWVTSVLWLLEEAITSRCLRIAMEKKNRAFSACVPGANSLASLSWFPYPSIYLPATGLGPFHGRPASRRSSRGRFFLVRAGATPGPASGGGTFQHPDSPSPAAGETHSEEGAAPVCHPPAPAPELQGSRLGNTSCISILSQHRALKLDPGHSGISALSAARVEMSRFSSYGVKGRRRRGLSPSLLWPLTSHVAAKAHTQFQSFCLPLLGLPSAPTHPGPLCLGPPRALPPGALGQFPAWPPPSQYSGPIKEAFPYPLPDSEDKSLVQAASWEGDPRSIVKMGRENESERGVSAAAAETGGTMPQNGPVAQVTGRLPESLLGPLGVCWSGGDRESLWAQRPRRASTKRELGPPEGTGGPALPPVVVRPPSLHHPPSSPPGYSWCHAEDAEASEPLAGTCPFQAWEEMPCEGGRLVKPRSAWGFWKERGLKQTYPQSPSPADSLDF</sequence>
<dbReference type="Proteomes" id="UP000299084">
    <property type="component" value="Unassembled WGS sequence"/>
</dbReference>
<feature type="compositionally biased region" description="Pro residues" evidence="1">
    <location>
        <begin position="371"/>
        <end position="389"/>
    </location>
</feature>
<accession>A0A5N4CIL8</accession>
<protein>
    <submittedName>
        <fullName evidence="2">Uncharacterized protein</fullName>
    </submittedName>
</protein>
<evidence type="ECO:0000313" key="2">
    <source>
        <dbReference type="EMBL" id="KAB1258785.1"/>
    </source>
</evidence>
<organism evidence="2 3">
    <name type="scientific">Camelus dromedarius</name>
    <name type="common">Dromedary</name>
    <name type="synonym">Arabian camel</name>
    <dbReference type="NCBI Taxonomy" id="9838"/>
    <lineage>
        <taxon>Eukaryota</taxon>
        <taxon>Metazoa</taxon>
        <taxon>Chordata</taxon>
        <taxon>Craniata</taxon>
        <taxon>Vertebrata</taxon>
        <taxon>Euteleostomi</taxon>
        <taxon>Mammalia</taxon>
        <taxon>Eutheria</taxon>
        <taxon>Laurasiatheria</taxon>
        <taxon>Artiodactyla</taxon>
        <taxon>Tylopoda</taxon>
        <taxon>Camelidae</taxon>
        <taxon>Camelus</taxon>
    </lineage>
</organism>
<gene>
    <name evidence="2" type="ORF">Cadr_000023207</name>
</gene>
<evidence type="ECO:0000256" key="1">
    <source>
        <dbReference type="SAM" id="MobiDB-lite"/>
    </source>
</evidence>
<evidence type="ECO:0000313" key="3">
    <source>
        <dbReference type="Proteomes" id="UP000299084"/>
    </source>
</evidence>
<comment type="caution">
    <text evidence="2">The sequence shown here is derived from an EMBL/GenBank/DDBJ whole genome shotgun (WGS) entry which is preliminary data.</text>
</comment>
<name>A0A5N4CIL8_CAMDR</name>